<evidence type="ECO:0000313" key="2">
    <source>
        <dbReference type="Proteomes" id="UP000252519"/>
    </source>
</evidence>
<dbReference type="Proteomes" id="UP000252519">
    <property type="component" value="Unassembled WGS sequence"/>
</dbReference>
<dbReference type="OrthoDB" id="5811364at2759"/>
<comment type="caution">
    <text evidence="1">The sequence shown here is derived from an EMBL/GenBank/DDBJ whole genome shotgun (WGS) entry which is preliminary data.</text>
</comment>
<gene>
    <name evidence="1" type="ORF">ANCCAN_27676</name>
</gene>
<organism evidence="1 2">
    <name type="scientific">Ancylostoma caninum</name>
    <name type="common">Dog hookworm</name>
    <dbReference type="NCBI Taxonomy" id="29170"/>
    <lineage>
        <taxon>Eukaryota</taxon>
        <taxon>Metazoa</taxon>
        <taxon>Ecdysozoa</taxon>
        <taxon>Nematoda</taxon>
        <taxon>Chromadorea</taxon>
        <taxon>Rhabditida</taxon>
        <taxon>Rhabditina</taxon>
        <taxon>Rhabditomorpha</taxon>
        <taxon>Strongyloidea</taxon>
        <taxon>Ancylostomatidae</taxon>
        <taxon>Ancylostomatinae</taxon>
        <taxon>Ancylostoma</taxon>
    </lineage>
</organism>
<accession>A0A368F8T7</accession>
<sequence>MCDYCDSAQQLSVRRDIVEAYCTFQLEYYKKEQEKRREDGDISDNDSAIDSARVWDLHVPLATRNGPRRKTDVCTVVQRAITLKNLHKVELLRYRAWLV</sequence>
<evidence type="ECO:0000313" key="1">
    <source>
        <dbReference type="EMBL" id="RCN26597.1"/>
    </source>
</evidence>
<keyword evidence="2" id="KW-1185">Reference proteome</keyword>
<name>A0A368F8T7_ANCCA</name>
<dbReference type="AlphaFoldDB" id="A0A368F8T7"/>
<proteinExistence type="predicted"/>
<protein>
    <submittedName>
        <fullName evidence="1">Uncharacterized protein</fullName>
    </submittedName>
</protein>
<reference evidence="1 2" key="1">
    <citation type="submission" date="2014-10" db="EMBL/GenBank/DDBJ databases">
        <title>Draft genome of the hookworm Ancylostoma caninum.</title>
        <authorList>
            <person name="Mitreva M."/>
        </authorList>
    </citation>
    <scope>NUCLEOTIDE SEQUENCE [LARGE SCALE GENOMIC DNA]</scope>
    <source>
        <strain evidence="1 2">Baltimore</strain>
    </source>
</reference>
<dbReference type="EMBL" id="JOJR01006796">
    <property type="protein sequence ID" value="RCN26597.1"/>
    <property type="molecule type" value="Genomic_DNA"/>
</dbReference>